<dbReference type="PANTHER" id="PTHR43537">
    <property type="entry name" value="TRANSCRIPTIONAL REGULATOR, GNTR FAMILY"/>
    <property type="match status" value="1"/>
</dbReference>
<dbReference type="InterPro" id="IPR000524">
    <property type="entry name" value="Tscrpt_reg_HTH_GntR"/>
</dbReference>
<dbReference type="PROSITE" id="PS50949">
    <property type="entry name" value="HTH_GNTR"/>
    <property type="match status" value="1"/>
</dbReference>
<evidence type="ECO:0000313" key="6">
    <source>
        <dbReference type="Proteomes" id="UP000242515"/>
    </source>
</evidence>
<proteinExistence type="predicted"/>
<dbReference type="CDD" id="cd07377">
    <property type="entry name" value="WHTH_GntR"/>
    <property type="match status" value="1"/>
</dbReference>
<gene>
    <name evidence="5" type="ORF">SAMN05216522_10997</name>
</gene>
<dbReference type="AlphaFoldDB" id="A0A1H9KEN7"/>
<dbReference type="Gene3D" id="1.10.10.10">
    <property type="entry name" value="Winged helix-like DNA-binding domain superfamily/Winged helix DNA-binding domain"/>
    <property type="match status" value="1"/>
</dbReference>
<dbReference type="GO" id="GO:0003700">
    <property type="term" value="F:DNA-binding transcription factor activity"/>
    <property type="evidence" value="ECO:0007669"/>
    <property type="project" value="InterPro"/>
</dbReference>
<dbReference type="EMBL" id="FOGC01000009">
    <property type="protein sequence ID" value="SEQ97581.1"/>
    <property type="molecule type" value="Genomic_DNA"/>
</dbReference>
<keyword evidence="6" id="KW-1185">Reference proteome</keyword>
<evidence type="ECO:0000313" key="5">
    <source>
        <dbReference type="EMBL" id="SEQ97581.1"/>
    </source>
</evidence>
<dbReference type="InterPro" id="IPR036390">
    <property type="entry name" value="WH_DNA-bd_sf"/>
</dbReference>
<feature type="domain" description="HTH gntR-type" evidence="4">
    <location>
        <begin position="14"/>
        <end position="84"/>
    </location>
</feature>
<organism evidence="5 6">
    <name type="scientific">Rosenbergiella nectarea</name>
    <dbReference type="NCBI Taxonomy" id="988801"/>
    <lineage>
        <taxon>Bacteria</taxon>
        <taxon>Pseudomonadati</taxon>
        <taxon>Pseudomonadota</taxon>
        <taxon>Gammaproteobacteria</taxon>
        <taxon>Enterobacterales</taxon>
        <taxon>Erwiniaceae</taxon>
        <taxon>Rosenbergiella</taxon>
    </lineage>
</organism>
<dbReference type="PANTHER" id="PTHR43537:SF5">
    <property type="entry name" value="UXU OPERON TRANSCRIPTIONAL REGULATOR"/>
    <property type="match status" value="1"/>
</dbReference>
<sequence>MITHTVIFAPIGEASRTEQITQRLSNAIISGLLEKGEQLPNESELARMMGVSHITIRDALNTLRSKSLIYTIRGRNGGSFISDNVENYVKYFHPFNNISSDYLSDLGEMQSSLIIHSARLSVRRMTDQDLTTLNNLISTLENSDTPQQKTQSDMRCLLTLAANSQSARLAAQELIILTEWAPLISILYRDETFHAKSTFHYRELFNALQNRDETLAVTQAHALIEFFVSSLIEYKINFV</sequence>
<dbReference type="RefSeq" id="WP_092676983.1">
    <property type="nucleotide sequence ID" value="NZ_FOGC01000009.1"/>
</dbReference>
<dbReference type="OrthoDB" id="9784718at2"/>
<dbReference type="Gene3D" id="1.20.120.530">
    <property type="entry name" value="GntR ligand-binding domain-like"/>
    <property type="match status" value="1"/>
</dbReference>
<keyword evidence="2 5" id="KW-0238">DNA-binding</keyword>
<dbReference type="Proteomes" id="UP000242515">
    <property type="component" value="Unassembled WGS sequence"/>
</dbReference>
<evidence type="ECO:0000256" key="2">
    <source>
        <dbReference type="ARBA" id="ARBA00023125"/>
    </source>
</evidence>
<dbReference type="Pfam" id="PF00392">
    <property type="entry name" value="GntR"/>
    <property type="match status" value="1"/>
</dbReference>
<dbReference type="Pfam" id="PF07729">
    <property type="entry name" value="FCD"/>
    <property type="match status" value="1"/>
</dbReference>
<dbReference type="PRINTS" id="PR00035">
    <property type="entry name" value="HTHGNTR"/>
</dbReference>
<reference evidence="6" key="1">
    <citation type="submission" date="2016-10" db="EMBL/GenBank/DDBJ databases">
        <authorList>
            <person name="Varghese N."/>
            <person name="Submissions S."/>
        </authorList>
    </citation>
    <scope>NUCLEOTIDE SEQUENCE [LARGE SCALE GENOMIC DNA]</scope>
    <source>
        <strain evidence="6">8N4</strain>
    </source>
</reference>
<dbReference type="STRING" id="988801.SAMN05216522_10997"/>
<evidence type="ECO:0000259" key="4">
    <source>
        <dbReference type="PROSITE" id="PS50949"/>
    </source>
</evidence>
<evidence type="ECO:0000256" key="3">
    <source>
        <dbReference type="ARBA" id="ARBA00023163"/>
    </source>
</evidence>
<keyword evidence="1" id="KW-0805">Transcription regulation</keyword>
<evidence type="ECO:0000256" key="1">
    <source>
        <dbReference type="ARBA" id="ARBA00023015"/>
    </source>
</evidence>
<dbReference type="SUPFAM" id="SSF48008">
    <property type="entry name" value="GntR ligand-binding domain-like"/>
    <property type="match status" value="1"/>
</dbReference>
<accession>A0A1H9KEN7</accession>
<dbReference type="InterPro" id="IPR011711">
    <property type="entry name" value="GntR_C"/>
</dbReference>
<dbReference type="GO" id="GO:0003677">
    <property type="term" value="F:DNA binding"/>
    <property type="evidence" value="ECO:0007669"/>
    <property type="project" value="UniProtKB-KW"/>
</dbReference>
<dbReference type="InterPro" id="IPR036388">
    <property type="entry name" value="WH-like_DNA-bd_sf"/>
</dbReference>
<dbReference type="InterPro" id="IPR008920">
    <property type="entry name" value="TF_FadR/GntR_C"/>
</dbReference>
<name>A0A1H9KEN7_9GAMM</name>
<protein>
    <submittedName>
        <fullName evidence="5">DNA-binding transcriptional regulator, FadR family</fullName>
    </submittedName>
</protein>
<keyword evidence="3" id="KW-0804">Transcription</keyword>
<dbReference type="SMART" id="SM00345">
    <property type="entry name" value="HTH_GNTR"/>
    <property type="match status" value="1"/>
</dbReference>
<dbReference type="SUPFAM" id="SSF46785">
    <property type="entry name" value="Winged helix' DNA-binding domain"/>
    <property type="match status" value="1"/>
</dbReference>